<dbReference type="Gene3D" id="3.40.1350.10">
    <property type="match status" value="1"/>
</dbReference>
<comment type="similarity">
    <text evidence="1 2">Belongs to the UPF0102 family.</text>
</comment>
<dbReference type="CDD" id="cd20736">
    <property type="entry name" value="PoNe_Nuclease"/>
    <property type="match status" value="1"/>
</dbReference>
<comment type="caution">
    <text evidence="3">The sequence shown here is derived from an EMBL/GenBank/DDBJ whole genome shotgun (WGS) entry which is preliminary data.</text>
</comment>
<keyword evidence="3" id="KW-0255">Endonuclease</keyword>
<dbReference type="NCBIfam" id="NF009150">
    <property type="entry name" value="PRK12497.1-3"/>
    <property type="match status" value="1"/>
</dbReference>
<dbReference type="HAMAP" id="MF_00048">
    <property type="entry name" value="UPF0102"/>
    <property type="match status" value="1"/>
</dbReference>
<sequence length="121" mass="14011">MKAQNKQTGFLGEKFSEEYLLSKNYKLITKNFSTKFGEIDLIFKDGETTVFVEVKTKKSLDWGTPEEMFTRGKYQRVKNMSVIFLKGRDVPCRIDMVAILLNPDDSLLSLKHYENMGLNMV</sequence>
<evidence type="ECO:0000313" key="4">
    <source>
        <dbReference type="Proteomes" id="UP000034160"/>
    </source>
</evidence>
<reference evidence="3 4" key="1">
    <citation type="journal article" date="2015" name="Nature">
        <title>rRNA introns, odd ribosomes, and small enigmatic genomes across a large radiation of phyla.</title>
        <authorList>
            <person name="Brown C.T."/>
            <person name="Hug L.A."/>
            <person name="Thomas B.C."/>
            <person name="Sharon I."/>
            <person name="Castelle C.J."/>
            <person name="Singh A."/>
            <person name="Wilkins M.J."/>
            <person name="Williams K.H."/>
            <person name="Banfield J.F."/>
        </authorList>
    </citation>
    <scope>NUCLEOTIDE SEQUENCE [LARGE SCALE GENOMIC DNA]</scope>
</reference>
<dbReference type="InterPro" id="IPR011856">
    <property type="entry name" value="tRNA_endonuc-like_dom_sf"/>
</dbReference>
<dbReference type="Proteomes" id="UP000034160">
    <property type="component" value="Unassembled WGS sequence"/>
</dbReference>
<dbReference type="STRING" id="1618356.UU93_C0005G0058"/>
<dbReference type="InterPro" id="IPR003509">
    <property type="entry name" value="UPF0102_YraN-like"/>
</dbReference>
<dbReference type="GO" id="GO:0004519">
    <property type="term" value="F:endonuclease activity"/>
    <property type="evidence" value="ECO:0007669"/>
    <property type="project" value="UniProtKB-KW"/>
</dbReference>
<name>A0A0G0Y7R2_9BACT</name>
<gene>
    <name evidence="3" type="ORF">UU93_C0005G0058</name>
</gene>
<organism evidence="3 4">
    <name type="scientific">Candidatus Amesbacteria bacterium GW2011_GWA2_42_12</name>
    <dbReference type="NCBI Taxonomy" id="1618356"/>
    <lineage>
        <taxon>Bacteria</taxon>
        <taxon>Candidatus Amesiibacteriota</taxon>
    </lineage>
</organism>
<accession>A0A0G0Y7R2</accession>
<dbReference type="PANTHER" id="PTHR34039">
    <property type="entry name" value="UPF0102 PROTEIN YRAN"/>
    <property type="match status" value="1"/>
</dbReference>
<proteinExistence type="inferred from homology"/>
<keyword evidence="3" id="KW-0540">Nuclease</keyword>
<dbReference type="GO" id="GO:0003676">
    <property type="term" value="F:nucleic acid binding"/>
    <property type="evidence" value="ECO:0007669"/>
    <property type="project" value="InterPro"/>
</dbReference>
<dbReference type="PANTHER" id="PTHR34039:SF1">
    <property type="entry name" value="UPF0102 PROTEIN YRAN"/>
    <property type="match status" value="1"/>
</dbReference>
<dbReference type="AlphaFoldDB" id="A0A0G0Y7R2"/>
<protein>
    <recommendedName>
        <fullName evidence="2">UPF0102 protein UU93_C0005G0058</fullName>
    </recommendedName>
</protein>
<dbReference type="Pfam" id="PF02021">
    <property type="entry name" value="UPF0102"/>
    <property type="match status" value="1"/>
</dbReference>
<evidence type="ECO:0000256" key="2">
    <source>
        <dbReference type="HAMAP-Rule" id="MF_00048"/>
    </source>
</evidence>
<evidence type="ECO:0000313" key="3">
    <source>
        <dbReference type="EMBL" id="KKS32750.1"/>
    </source>
</evidence>
<dbReference type="InterPro" id="IPR011335">
    <property type="entry name" value="Restrct_endonuc-II-like"/>
</dbReference>
<evidence type="ECO:0000256" key="1">
    <source>
        <dbReference type="ARBA" id="ARBA00006738"/>
    </source>
</evidence>
<keyword evidence="3" id="KW-0378">Hydrolase</keyword>
<dbReference type="EMBL" id="LCCN01000005">
    <property type="protein sequence ID" value="KKS32750.1"/>
    <property type="molecule type" value="Genomic_DNA"/>
</dbReference>
<dbReference type="SUPFAM" id="SSF52980">
    <property type="entry name" value="Restriction endonuclease-like"/>
    <property type="match status" value="1"/>
</dbReference>